<dbReference type="PANTHER" id="PTHR43204">
    <property type="entry name" value="ABC TRANSPORTER I FAMILY MEMBER 6, CHLOROPLASTIC"/>
    <property type="match status" value="1"/>
</dbReference>
<evidence type="ECO:0000256" key="1">
    <source>
        <dbReference type="ARBA" id="ARBA00006216"/>
    </source>
</evidence>
<sequence length="279" mass="30761">MTKQKNLLKISGLAVKAGEEQILRDFDLTMAQGEIHALMGPNGSGKSTLVQAIMGHPAYAVTAGKISFAGQDILPLTPAERARLGIFLAFQYPRQLSGVTLLAFLYAAYQAQVAARPQDFGKVMSLFKFRRFAADEAKQLGLSEEYLDRHLNLGFSGGEKKKAEILQLRILRPRLALIDEIDSGLDIDALQTVARAMKDLQQELDMGILLVTHYQRLLDYIKPDYVQVMSAGKIILSKDGSFAKELETKGYQWLLKAPPVAESGKALRQKPSGLKVLSN</sequence>
<accession>A0A1F4XIG4</accession>
<dbReference type="SMART" id="SM00382">
    <property type="entry name" value="AAA"/>
    <property type="match status" value="1"/>
</dbReference>
<comment type="caution">
    <text evidence="5">The sequence shown here is derived from an EMBL/GenBank/DDBJ whole genome shotgun (WGS) entry which is preliminary data.</text>
</comment>
<evidence type="ECO:0000313" key="6">
    <source>
        <dbReference type="Proteomes" id="UP000177521"/>
    </source>
</evidence>
<dbReference type="NCBIfam" id="TIGR01978">
    <property type="entry name" value="sufC"/>
    <property type="match status" value="1"/>
</dbReference>
<dbReference type="GO" id="GO:0005524">
    <property type="term" value="F:ATP binding"/>
    <property type="evidence" value="ECO:0007669"/>
    <property type="project" value="UniProtKB-KW"/>
</dbReference>
<evidence type="ECO:0000256" key="2">
    <source>
        <dbReference type="ARBA" id="ARBA00022741"/>
    </source>
</evidence>
<protein>
    <submittedName>
        <fullName evidence="5">Fe-S cluster assembly ATPase SufC</fullName>
    </submittedName>
</protein>
<dbReference type="PANTHER" id="PTHR43204:SF1">
    <property type="entry name" value="ABC TRANSPORTER I FAMILY MEMBER 6, CHLOROPLASTIC"/>
    <property type="match status" value="1"/>
</dbReference>
<name>A0A1F4XIG4_9BACT</name>
<dbReference type="Gene3D" id="3.40.50.300">
    <property type="entry name" value="P-loop containing nucleotide triphosphate hydrolases"/>
    <property type="match status" value="1"/>
</dbReference>
<dbReference type="InterPro" id="IPR003593">
    <property type="entry name" value="AAA+_ATPase"/>
</dbReference>
<feature type="domain" description="ABC transporter" evidence="4">
    <location>
        <begin position="8"/>
        <end position="256"/>
    </location>
</feature>
<evidence type="ECO:0000256" key="3">
    <source>
        <dbReference type="ARBA" id="ARBA00022840"/>
    </source>
</evidence>
<dbReference type="Pfam" id="PF00005">
    <property type="entry name" value="ABC_tran"/>
    <property type="match status" value="1"/>
</dbReference>
<dbReference type="SUPFAM" id="SSF52540">
    <property type="entry name" value="P-loop containing nucleoside triphosphate hydrolases"/>
    <property type="match status" value="1"/>
</dbReference>
<dbReference type="InterPro" id="IPR003439">
    <property type="entry name" value="ABC_transporter-like_ATP-bd"/>
</dbReference>
<evidence type="ECO:0000259" key="4">
    <source>
        <dbReference type="PROSITE" id="PS50893"/>
    </source>
</evidence>
<dbReference type="CDD" id="cd03217">
    <property type="entry name" value="ABC_FeS_Assembly"/>
    <property type="match status" value="1"/>
</dbReference>
<dbReference type="PROSITE" id="PS50893">
    <property type="entry name" value="ABC_TRANSPORTER_2"/>
    <property type="match status" value="1"/>
</dbReference>
<dbReference type="InterPro" id="IPR027417">
    <property type="entry name" value="P-loop_NTPase"/>
</dbReference>
<dbReference type="EMBL" id="MEWS01000038">
    <property type="protein sequence ID" value="OGC81531.1"/>
    <property type="molecule type" value="Genomic_DNA"/>
</dbReference>
<dbReference type="GO" id="GO:0016887">
    <property type="term" value="F:ATP hydrolysis activity"/>
    <property type="evidence" value="ECO:0007669"/>
    <property type="project" value="InterPro"/>
</dbReference>
<comment type="similarity">
    <text evidence="1">Belongs to the ABC transporter superfamily. Ycf16 family.</text>
</comment>
<keyword evidence="2" id="KW-0547">Nucleotide-binding</keyword>
<proteinExistence type="inferred from homology"/>
<dbReference type="InterPro" id="IPR010230">
    <property type="entry name" value="FeS-cluster_ATPase_SufC"/>
</dbReference>
<gene>
    <name evidence="5" type="ORF">A2788_02045</name>
</gene>
<organism evidence="5 6">
    <name type="scientific">Candidatus Abawacabacteria bacterium RIFCSPHIGHO2_01_FULL_46_8</name>
    <dbReference type="NCBI Taxonomy" id="1817815"/>
    <lineage>
        <taxon>Bacteria</taxon>
        <taxon>Candidatus Abawacaibacteriota</taxon>
    </lineage>
</organism>
<evidence type="ECO:0000313" key="5">
    <source>
        <dbReference type="EMBL" id="OGC81531.1"/>
    </source>
</evidence>
<keyword evidence="3" id="KW-0067">ATP-binding</keyword>
<reference evidence="5 6" key="1">
    <citation type="journal article" date="2016" name="Nat. Commun.">
        <title>Thousands of microbial genomes shed light on interconnected biogeochemical processes in an aquifer system.</title>
        <authorList>
            <person name="Anantharaman K."/>
            <person name="Brown C.T."/>
            <person name="Hug L.A."/>
            <person name="Sharon I."/>
            <person name="Castelle C.J."/>
            <person name="Probst A.J."/>
            <person name="Thomas B.C."/>
            <person name="Singh A."/>
            <person name="Wilkins M.J."/>
            <person name="Karaoz U."/>
            <person name="Brodie E.L."/>
            <person name="Williams K.H."/>
            <person name="Hubbard S.S."/>
            <person name="Banfield J.F."/>
        </authorList>
    </citation>
    <scope>NUCLEOTIDE SEQUENCE [LARGE SCALE GENOMIC DNA]</scope>
</reference>
<dbReference type="AlphaFoldDB" id="A0A1F4XIG4"/>
<dbReference type="Proteomes" id="UP000177521">
    <property type="component" value="Unassembled WGS sequence"/>
</dbReference>